<dbReference type="PROSITE" id="PS51898">
    <property type="entry name" value="TYR_RECOMBINASE"/>
    <property type="match status" value="1"/>
</dbReference>
<evidence type="ECO:0000256" key="2">
    <source>
        <dbReference type="ARBA" id="ARBA00023125"/>
    </source>
</evidence>
<feature type="domain" description="Tyr recombinase" evidence="4">
    <location>
        <begin position="164"/>
        <end position="352"/>
    </location>
</feature>
<dbReference type="AlphaFoldDB" id="A0AAE3DDD5"/>
<dbReference type="GO" id="GO:0006310">
    <property type="term" value="P:DNA recombination"/>
    <property type="evidence" value="ECO:0007669"/>
    <property type="project" value="UniProtKB-KW"/>
</dbReference>
<reference evidence="5 6" key="1">
    <citation type="submission" date="2021-10" db="EMBL/GenBank/DDBJ databases">
        <title>Anaerobic single-cell dispensing facilitates the cultivation of human gut bacteria.</title>
        <authorList>
            <person name="Afrizal A."/>
        </authorList>
    </citation>
    <scope>NUCLEOTIDE SEQUENCE [LARGE SCALE GENOMIC DNA]</scope>
    <source>
        <strain evidence="5 6">CLA-AA-H276</strain>
    </source>
</reference>
<dbReference type="EMBL" id="JAJEPS010000017">
    <property type="protein sequence ID" value="MCC2127234.1"/>
    <property type="molecule type" value="Genomic_DNA"/>
</dbReference>
<evidence type="ECO:0000313" key="5">
    <source>
        <dbReference type="EMBL" id="MCC2127234.1"/>
    </source>
</evidence>
<name>A0AAE3DDD5_9FIRM</name>
<dbReference type="GO" id="GO:0003677">
    <property type="term" value="F:DNA binding"/>
    <property type="evidence" value="ECO:0007669"/>
    <property type="project" value="UniProtKB-KW"/>
</dbReference>
<dbReference type="InterPro" id="IPR013762">
    <property type="entry name" value="Integrase-like_cat_sf"/>
</dbReference>
<keyword evidence="3" id="KW-0233">DNA recombination</keyword>
<gene>
    <name evidence="5" type="ORF">LKD36_13760</name>
</gene>
<dbReference type="InterPro" id="IPR050090">
    <property type="entry name" value="Tyrosine_recombinase_XerCD"/>
</dbReference>
<dbReference type="InterPro" id="IPR010998">
    <property type="entry name" value="Integrase_recombinase_N"/>
</dbReference>
<evidence type="ECO:0000259" key="4">
    <source>
        <dbReference type="PROSITE" id="PS51898"/>
    </source>
</evidence>
<proteinExistence type="inferred from homology"/>
<keyword evidence="2" id="KW-0238">DNA-binding</keyword>
<dbReference type="Gene3D" id="1.10.443.10">
    <property type="entry name" value="Intergrase catalytic core"/>
    <property type="match status" value="1"/>
</dbReference>
<evidence type="ECO:0000256" key="3">
    <source>
        <dbReference type="ARBA" id="ARBA00023172"/>
    </source>
</evidence>
<dbReference type="Gene3D" id="1.10.150.130">
    <property type="match status" value="1"/>
</dbReference>
<protein>
    <submittedName>
        <fullName evidence="5">Tyrosine-type recombinase/integrase</fullName>
    </submittedName>
</protein>
<dbReference type="RefSeq" id="WP_308459934.1">
    <property type="nucleotide sequence ID" value="NZ_JAJEPS010000017.1"/>
</dbReference>
<evidence type="ECO:0000313" key="6">
    <source>
        <dbReference type="Proteomes" id="UP001198220"/>
    </source>
</evidence>
<dbReference type="PANTHER" id="PTHR30349">
    <property type="entry name" value="PHAGE INTEGRASE-RELATED"/>
    <property type="match status" value="1"/>
</dbReference>
<comment type="caution">
    <text evidence="5">The sequence shown here is derived from an EMBL/GenBank/DDBJ whole genome shotgun (WGS) entry which is preliminary data.</text>
</comment>
<evidence type="ECO:0000256" key="1">
    <source>
        <dbReference type="ARBA" id="ARBA00008857"/>
    </source>
</evidence>
<dbReference type="GO" id="GO:0015074">
    <property type="term" value="P:DNA integration"/>
    <property type="evidence" value="ECO:0007669"/>
    <property type="project" value="InterPro"/>
</dbReference>
<keyword evidence="6" id="KW-1185">Reference proteome</keyword>
<dbReference type="SUPFAM" id="SSF56349">
    <property type="entry name" value="DNA breaking-rejoining enzymes"/>
    <property type="match status" value="1"/>
</dbReference>
<organism evidence="5 6">
    <name type="scientific">Hominiventricola filiformis</name>
    <dbReference type="NCBI Taxonomy" id="2885352"/>
    <lineage>
        <taxon>Bacteria</taxon>
        <taxon>Bacillati</taxon>
        <taxon>Bacillota</taxon>
        <taxon>Clostridia</taxon>
        <taxon>Lachnospirales</taxon>
        <taxon>Lachnospiraceae</taxon>
        <taxon>Hominiventricola</taxon>
    </lineage>
</organism>
<dbReference type="PANTHER" id="PTHR30349:SF41">
    <property type="entry name" value="INTEGRASE_RECOMBINASE PROTEIN MJ0367-RELATED"/>
    <property type="match status" value="1"/>
</dbReference>
<accession>A0AAE3DDD5</accession>
<dbReference type="InterPro" id="IPR011010">
    <property type="entry name" value="DNA_brk_join_enz"/>
</dbReference>
<comment type="similarity">
    <text evidence="1">Belongs to the 'phage' integrase family.</text>
</comment>
<dbReference type="InterPro" id="IPR002104">
    <property type="entry name" value="Integrase_catalytic"/>
</dbReference>
<sequence length="368" mass="42952">MRYISGHVKKGRKTYYYVKDTQTGSFEKSCTKYLKHKILQNRSLNTVNRIAYTLPYYMNFLSERELTMMDVANMKFTDQSEHFYDFLMYVKNGIHTGTYREVKNNTANSYLQAVFGLYNFLHRCGELPYLNVLDDRNFSYVSPVGTNVSSTYTAYDGYLRSNEHQSRVATKEDIELILSACQNNRDRLLISLMEETGLRIGEALGIKYTEDIDFDHKRIFVRYRTDNQNHAYAKNAEERYMRISDKTFLLLNVYLSENAALFEKTDYLFIVLVGKTKGRPLSANTFYSSLQTIGKHAGIHVTNHMLRHYFAEERRKANWEILTISKSLGHKNLATTENYLHTTTQEVEDAQDLYLKSESTKINVSDFL</sequence>
<dbReference type="Pfam" id="PF00589">
    <property type="entry name" value="Phage_integrase"/>
    <property type="match status" value="1"/>
</dbReference>
<dbReference type="Proteomes" id="UP001198220">
    <property type="component" value="Unassembled WGS sequence"/>
</dbReference>